<reference evidence="1" key="1">
    <citation type="journal article" date="1999" name="Methods Enzymol.">
        <title>High-efficiency full-length cDNA cloning.</title>
        <authorList>
            <person name="Carninci P."/>
            <person name="Hayashizaki Y."/>
        </authorList>
    </citation>
    <scope>NUCLEOTIDE SEQUENCE</scope>
    <source>
        <strain evidence="1">C57BL/6J</strain>
        <tissue evidence="1">Testis</tissue>
    </source>
</reference>
<gene>
    <name evidence="2" type="primary">4921508D12Rik</name>
</gene>
<evidence type="ECO:0000313" key="2">
    <source>
        <dbReference type="MGI" id="MGI:1918095"/>
    </source>
</evidence>
<dbReference type="AGR" id="MGI:1918095"/>
<accession>Q9D5X9</accession>
<organism evidence="1">
    <name type="scientific">Mus musculus</name>
    <name type="common">Mouse</name>
    <dbReference type="NCBI Taxonomy" id="10090"/>
    <lineage>
        <taxon>Eukaryota</taxon>
        <taxon>Metazoa</taxon>
        <taxon>Chordata</taxon>
        <taxon>Craniata</taxon>
        <taxon>Vertebrata</taxon>
        <taxon>Euteleostomi</taxon>
        <taxon>Mammalia</taxon>
        <taxon>Eutheria</taxon>
        <taxon>Euarchontoglires</taxon>
        <taxon>Glires</taxon>
        <taxon>Rodentia</taxon>
        <taxon>Myomorpha</taxon>
        <taxon>Muroidea</taxon>
        <taxon>Muridae</taxon>
        <taxon>Murinae</taxon>
        <taxon>Mus</taxon>
        <taxon>Mus</taxon>
    </lineage>
</organism>
<protein>
    <submittedName>
        <fullName evidence="1">Uncharacterized protein</fullName>
    </submittedName>
</protein>
<proteinExistence type="evidence at transcript level"/>
<reference evidence="1" key="7">
    <citation type="journal article" date="2005" name="Science">
        <title>The Transcriptional Landscape of the Mammalian Genome.</title>
        <authorList>
            <consortium name="The FANTOM Consortium"/>
            <consortium name="Riken Genome Exploration Research Group and Genome Science Group (Genome Network Project Core Group)"/>
        </authorList>
    </citation>
    <scope>NUCLEOTIDE SEQUENCE</scope>
    <source>
        <strain evidence="1">C57BL/6J</strain>
        <tissue evidence="1">Testis</tissue>
    </source>
</reference>
<evidence type="ECO:0000313" key="1">
    <source>
        <dbReference type="EMBL" id="BAB29576.1"/>
    </source>
</evidence>
<reference evidence="1" key="4">
    <citation type="submission" date="2000-07" db="EMBL/GenBank/DDBJ databases">
        <authorList>
            <person name="Adachi J."/>
            <person name="Aizawa K."/>
            <person name="Akahira S."/>
            <person name="Akimura T."/>
            <person name="Arai A."/>
            <person name="Aono H."/>
            <person name="Arakawa T."/>
            <person name="Bono H."/>
            <person name="Carninci P."/>
            <person name="Fukuda S."/>
            <person name="Fukunishi Y."/>
            <person name="Furuno M."/>
            <person name="Hanagaki T."/>
            <person name="Hara A."/>
            <person name="Hayatsu N."/>
            <person name="Hiramoto K."/>
            <person name="Hiraoka T."/>
            <person name="Hori F."/>
            <person name="Imotani K."/>
            <person name="Ishii Y."/>
            <person name="Itoh M."/>
            <person name="Izawa M."/>
            <person name="Kasukawa T."/>
            <person name="Kato H."/>
            <person name="Kawai J."/>
            <person name="Kojima Y."/>
            <person name="Konno H."/>
            <person name="Kouda M."/>
            <person name="Koya S."/>
            <person name="Kurihara C."/>
            <person name="Matsuyama T."/>
            <person name="Miyazaki A."/>
            <person name="Nishi K."/>
            <person name="Nomura K."/>
            <person name="Numazaki R."/>
            <person name="Ohno M."/>
            <person name="Okazaki Y."/>
            <person name="Okido T."/>
            <person name="Owa C."/>
            <person name="Saito H."/>
            <person name="Saito R."/>
            <person name="Sakai C."/>
            <person name="Sakai K."/>
            <person name="Sano H."/>
            <person name="Sasaki D."/>
            <person name="Shibata K."/>
            <person name="Shibata Y."/>
            <person name="Shinagawa A."/>
            <person name="Shiraki T."/>
            <person name="Sogabe Y."/>
            <person name="Suzuki H."/>
            <person name="Tagami M."/>
            <person name="Tagawa A."/>
            <person name="Takahashi F."/>
            <person name="Tanaka T."/>
            <person name="Tejima Y."/>
            <person name="Toya T."/>
            <person name="Yamamura T."/>
            <person name="Yasunishi A."/>
            <person name="Yoshida K."/>
            <person name="Yoshino M."/>
            <person name="Muramatsu M."/>
            <person name="Hayashizaki Y."/>
        </authorList>
    </citation>
    <scope>NUCLEOTIDE SEQUENCE</scope>
    <source>
        <strain evidence="1">C57BL/6J</strain>
        <tissue evidence="1">Testis</tissue>
    </source>
</reference>
<reference evidence="1" key="5">
    <citation type="journal article" date="2001" name="Nature">
        <title>Functional annotation of a full-length mouse cDNA collection.</title>
        <authorList>
            <consortium name="The RIKEN Genome Exploration Research Group Phase II Team and the FANTOM Consortium"/>
        </authorList>
    </citation>
    <scope>NUCLEOTIDE SEQUENCE</scope>
    <source>
        <strain evidence="1">C57BL/6J</strain>
        <tissue evidence="1">Testis</tissue>
    </source>
</reference>
<sequence length="101" mass="11332">MSCERDKAACCLMAEERATEQFESSQGGKEGRGSRKVLRELRQMDKGYKEPEKKKPQALILKEFQRVLRSFGTRVSDTPGQELAAVKNRGVPATQVCPEIC</sequence>
<dbReference type="EMBL" id="AK014842">
    <property type="protein sequence ID" value="BAB29576.1"/>
    <property type="molecule type" value="mRNA"/>
</dbReference>
<reference evidence="1" key="6">
    <citation type="journal article" date="2002" name="Nature">
        <title>Analysis of the mouse transcriptome based on functional annotation of 60,770 full-length cDNAs.</title>
        <authorList>
            <consortium name="The FANTOM Consortium and the RIKEN Genome Exploration Research Group Phase I and II Team"/>
        </authorList>
    </citation>
    <scope>NUCLEOTIDE SEQUENCE</scope>
    <source>
        <strain evidence="1">C57BL/6J</strain>
        <tissue evidence="1">Testis</tissue>
    </source>
</reference>
<reference evidence="1" key="2">
    <citation type="journal article" date="2000" name="Genome Res.">
        <title>Normalization and subtraction of cap-trapper-selected cDNAs to prepare full-length cDNA libraries for rapid discovery of new genes.</title>
        <authorList>
            <person name="Carninci P."/>
            <person name="Shibata Y."/>
            <person name="Hayatsu N."/>
            <person name="Sugahara Y."/>
            <person name="Shibata K."/>
            <person name="Itoh M."/>
            <person name="Konno H."/>
            <person name="Okazaki Y."/>
            <person name="Muramatsu M."/>
            <person name="Hayashizaki Y."/>
        </authorList>
    </citation>
    <scope>NUCLEOTIDE SEQUENCE</scope>
    <source>
        <strain evidence="1">C57BL/6J</strain>
        <tissue evidence="1">Testis</tissue>
    </source>
</reference>
<dbReference type="MGI" id="MGI:1918095">
    <property type="gene designation" value="4921508D12Rik"/>
</dbReference>
<reference evidence="1" key="3">
    <citation type="journal article" date="2000" name="Genome Res.">
        <title>RIKEN integrated sequence analysis (RISA) system--384-format sequencing pipeline with 384 multicapillary sequencer.</title>
        <authorList>
            <person name="Shibata K."/>
            <person name="Itoh M."/>
            <person name="Aizawa K."/>
            <person name="Nagaoka S."/>
            <person name="Sasaki N."/>
            <person name="Carninci P."/>
            <person name="Konno H."/>
            <person name="Akiyama J."/>
            <person name="Nishi K."/>
            <person name="Kitsunai T."/>
            <person name="Tashiro H."/>
            <person name="Itoh M."/>
            <person name="Sumi N."/>
            <person name="Ishii Y."/>
            <person name="Nakamura S."/>
            <person name="Hazama M."/>
            <person name="Nishine T."/>
            <person name="Harada A."/>
            <person name="Yamamoto R."/>
            <person name="Matsumoto H."/>
            <person name="Sakaguchi S."/>
            <person name="Ikegami T."/>
            <person name="Kashiwagi K."/>
            <person name="Fujiwake S."/>
            <person name="Inoue K."/>
            <person name="Togawa Y."/>
            <person name="Izawa M."/>
            <person name="Ohara E."/>
            <person name="Watahiki M."/>
            <person name="Yoneda Y."/>
            <person name="Ishikawa T."/>
            <person name="Ozawa K."/>
            <person name="Tanaka T."/>
            <person name="Matsuura S."/>
            <person name="Kawai J."/>
            <person name="Okazaki Y."/>
            <person name="Muramatsu M."/>
            <person name="Inoue Y."/>
            <person name="Kira A."/>
            <person name="Hayashizaki Y."/>
        </authorList>
    </citation>
    <scope>NUCLEOTIDE SEQUENCE</scope>
    <source>
        <strain evidence="1">C57BL/6J</strain>
        <tissue evidence="1">Testis</tissue>
    </source>
</reference>
<dbReference type="AlphaFoldDB" id="Q9D5X9"/>
<name>Q9D5X9_MOUSE</name>
<reference evidence="1" key="8">
    <citation type="journal article" date="2005" name="Science">
        <title>Antisense Transcription in the Mammalian Transcriptome.</title>
        <authorList>
            <consortium name="RIKEN Genome Exploration Research Group and Genome Science Group (Genome Network Project Core Group) and the FANTOM Consortium"/>
        </authorList>
    </citation>
    <scope>NUCLEOTIDE SEQUENCE</scope>
    <source>
        <strain evidence="1">C57BL/6J</strain>
        <tissue evidence="1">Testis</tissue>
    </source>
</reference>